<dbReference type="Proteomes" id="UP000494109">
    <property type="component" value="Unassembled WGS sequence"/>
</dbReference>
<evidence type="ECO:0000313" key="2">
    <source>
        <dbReference type="EMBL" id="VWD55938.1"/>
    </source>
</evidence>
<dbReference type="AlphaFoldDB" id="A0A6P3BGU2"/>
<dbReference type="RefSeq" id="WP_174947426.1">
    <property type="nucleotide sequence ID" value="NZ_CABVQS010000032.1"/>
</dbReference>
<protein>
    <recommendedName>
        <fullName evidence="1">DUF6680 domain-containing protein</fullName>
    </recommendedName>
</protein>
<proteinExistence type="predicted"/>
<gene>
    <name evidence="2" type="ORF">BCO71033_05873</name>
</gene>
<dbReference type="InterPro" id="IPR046502">
    <property type="entry name" value="DUF6680"/>
</dbReference>
<evidence type="ECO:0000259" key="1">
    <source>
        <dbReference type="Pfam" id="PF20385"/>
    </source>
</evidence>
<name>A0A6P3BGU2_9BURK</name>
<dbReference type="EMBL" id="CABVQS010000032">
    <property type="protein sequence ID" value="VWD55938.1"/>
    <property type="molecule type" value="Genomic_DNA"/>
</dbReference>
<accession>A0A6P3BGU2</accession>
<evidence type="ECO:0000313" key="3">
    <source>
        <dbReference type="Proteomes" id="UP000494109"/>
    </source>
</evidence>
<dbReference type="Pfam" id="PF20385">
    <property type="entry name" value="DUF6680"/>
    <property type="match status" value="1"/>
</dbReference>
<feature type="domain" description="DUF6680" evidence="1">
    <location>
        <begin position="5"/>
        <end position="179"/>
    </location>
</feature>
<sequence>MATIMGISDWAIVAATLTGPVLAVQAQKWIERAREKGLRKNQVFQALMATRANRVDAEHVRALNLIDLVFYGKQKRGRASRSKEEQSVIDAWHEYHDHLNTEIPKEAAASAAFFASREELFVNLLAAMAVERRYLFDRVRLKKGGYTPMAHGKADELRAQVLMGAAEVLSGNTPIRIAAFDGAHVGGALANAARASGSPAAAAQRARD</sequence>
<reference evidence="2 3" key="1">
    <citation type="submission" date="2019-09" db="EMBL/GenBank/DDBJ databases">
        <authorList>
            <person name="Depoorter E."/>
        </authorList>
    </citation>
    <scope>NUCLEOTIDE SEQUENCE [LARGE SCALE GENOMIC DNA]</scope>
    <source>
        <strain evidence="2">R-71033</strain>
    </source>
</reference>
<organism evidence="2 3">
    <name type="scientific">Burkholderia contaminans</name>
    <dbReference type="NCBI Taxonomy" id="488447"/>
    <lineage>
        <taxon>Bacteria</taxon>
        <taxon>Pseudomonadati</taxon>
        <taxon>Pseudomonadota</taxon>
        <taxon>Betaproteobacteria</taxon>
        <taxon>Burkholderiales</taxon>
        <taxon>Burkholderiaceae</taxon>
        <taxon>Burkholderia</taxon>
        <taxon>Burkholderia cepacia complex</taxon>
    </lineage>
</organism>